<organism evidence="1 2">
    <name type="scientific">Eumeta variegata</name>
    <name type="common">Bagworm moth</name>
    <name type="synonym">Eumeta japonica</name>
    <dbReference type="NCBI Taxonomy" id="151549"/>
    <lineage>
        <taxon>Eukaryota</taxon>
        <taxon>Metazoa</taxon>
        <taxon>Ecdysozoa</taxon>
        <taxon>Arthropoda</taxon>
        <taxon>Hexapoda</taxon>
        <taxon>Insecta</taxon>
        <taxon>Pterygota</taxon>
        <taxon>Neoptera</taxon>
        <taxon>Endopterygota</taxon>
        <taxon>Lepidoptera</taxon>
        <taxon>Glossata</taxon>
        <taxon>Ditrysia</taxon>
        <taxon>Tineoidea</taxon>
        <taxon>Psychidae</taxon>
        <taxon>Oiketicinae</taxon>
        <taxon>Eumeta</taxon>
    </lineage>
</organism>
<gene>
    <name evidence="1" type="ORF">EVAR_85825_1</name>
</gene>
<protein>
    <submittedName>
        <fullName evidence="1">Uncharacterized protein</fullName>
    </submittedName>
</protein>
<reference evidence="1 2" key="1">
    <citation type="journal article" date="2019" name="Commun. Biol.">
        <title>The bagworm genome reveals a unique fibroin gene that provides high tensile strength.</title>
        <authorList>
            <person name="Kono N."/>
            <person name="Nakamura H."/>
            <person name="Ohtoshi R."/>
            <person name="Tomita M."/>
            <person name="Numata K."/>
            <person name="Arakawa K."/>
        </authorList>
    </citation>
    <scope>NUCLEOTIDE SEQUENCE [LARGE SCALE GENOMIC DNA]</scope>
</reference>
<sequence>MSSSRSYAERRYRKAIHARHGSMTTTAPAPAPAAHASQAVLLLVLRNAAPADLWMFRDFASCLSPRIDLSNISSALCSTEGSEEVTFIFKGSQKKKSHTTDLVNGQDLRLRNPTTLMYCWSSPERLKSIRFSGNIYSGGRECARSAARGGNASREEPTSL</sequence>
<proteinExistence type="predicted"/>
<dbReference type="EMBL" id="BGZK01000209">
    <property type="protein sequence ID" value="GBP28626.1"/>
    <property type="molecule type" value="Genomic_DNA"/>
</dbReference>
<dbReference type="Proteomes" id="UP000299102">
    <property type="component" value="Unassembled WGS sequence"/>
</dbReference>
<dbReference type="AlphaFoldDB" id="A0A4C1URM5"/>
<evidence type="ECO:0000313" key="1">
    <source>
        <dbReference type="EMBL" id="GBP28626.1"/>
    </source>
</evidence>
<accession>A0A4C1URM5</accession>
<evidence type="ECO:0000313" key="2">
    <source>
        <dbReference type="Proteomes" id="UP000299102"/>
    </source>
</evidence>
<name>A0A4C1URM5_EUMVA</name>
<comment type="caution">
    <text evidence="1">The sequence shown here is derived from an EMBL/GenBank/DDBJ whole genome shotgun (WGS) entry which is preliminary data.</text>
</comment>
<keyword evidence="2" id="KW-1185">Reference proteome</keyword>